<dbReference type="Pfam" id="PF14103">
    <property type="entry name" value="DUF4276"/>
    <property type="match status" value="1"/>
</dbReference>
<evidence type="ECO:0000313" key="2">
    <source>
        <dbReference type="Proteomes" id="UP001431776"/>
    </source>
</evidence>
<dbReference type="AlphaFoldDB" id="A0AAW6U0C9"/>
<keyword evidence="2" id="KW-1185">Reference proteome</keyword>
<evidence type="ECO:0000313" key="1">
    <source>
        <dbReference type="EMBL" id="MDI6451446.1"/>
    </source>
</evidence>
<protein>
    <submittedName>
        <fullName evidence="1">DUF4276 family protein</fullName>
    </submittedName>
</protein>
<sequence length="189" mass="21065">MSELVFLLEEPSAQAMLEGLLPRLLPQGLPVRYIVFEGKSDLEAQLVRRLRYYRVPNARFVILRDKDVADCRQIKGGLVEKCQQARRHNALVRIACHELESWYLADLAAVERALEINGLAGKQDKSKYRTPDALVNPAQELSKLTGQRYQKVGGSRAIGPHLDLGNTRSRSFSVFVAGIRRLVAAAGGN</sequence>
<comment type="caution">
    <text evidence="1">The sequence shown here is derived from an EMBL/GenBank/DDBJ whole genome shotgun (WGS) entry which is preliminary data.</text>
</comment>
<organism evidence="1 2">
    <name type="scientific">Anaerobaca lacustris</name>
    <dbReference type="NCBI Taxonomy" id="3044600"/>
    <lineage>
        <taxon>Bacteria</taxon>
        <taxon>Pseudomonadati</taxon>
        <taxon>Planctomycetota</taxon>
        <taxon>Phycisphaerae</taxon>
        <taxon>Sedimentisphaerales</taxon>
        <taxon>Anaerobacaceae</taxon>
        <taxon>Anaerobaca</taxon>
    </lineage>
</organism>
<gene>
    <name evidence="1" type="ORF">QJ522_20455</name>
</gene>
<name>A0AAW6U0C9_9BACT</name>
<accession>A0AAW6U0C9</accession>
<proteinExistence type="predicted"/>
<dbReference type="Proteomes" id="UP001431776">
    <property type="component" value="Unassembled WGS sequence"/>
</dbReference>
<dbReference type="InterPro" id="IPR025455">
    <property type="entry name" value="DUF4276"/>
</dbReference>
<dbReference type="RefSeq" id="WP_349246853.1">
    <property type="nucleotide sequence ID" value="NZ_JASCXX010000036.1"/>
</dbReference>
<dbReference type="EMBL" id="JASCXX010000036">
    <property type="protein sequence ID" value="MDI6451446.1"/>
    <property type="molecule type" value="Genomic_DNA"/>
</dbReference>
<reference evidence="1" key="1">
    <citation type="submission" date="2023-05" db="EMBL/GenBank/DDBJ databases">
        <title>Anaerotaeda fermentans gen. nov., sp. nov., a novel anaerobic planctomycete of the new family within the order Sedimentisphaerales isolated from Taman Peninsula, Russia.</title>
        <authorList>
            <person name="Khomyakova M.A."/>
            <person name="Merkel A.Y."/>
            <person name="Slobodkin A.I."/>
        </authorList>
    </citation>
    <scope>NUCLEOTIDE SEQUENCE</scope>
    <source>
        <strain evidence="1">M17dextr</strain>
    </source>
</reference>